<reference evidence="10" key="1">
    <citation type="submission" date="2023-01" db="EMBL/GenBank/DDBJ databases">
        <title>Metagenome sequencing of chrysophaentin producing Chrysophaeum taylorii.</title>
        <authorList>
            <person name="Davison J."/>
            <person name="Bewley C."/>
        </authorList>
    </citation>
    <scope>NUCLEOTIDE SEQUENCE</scope>
    <source>
        <strain evidence="10">NIES-1699</strain>
    </source>
</reference>
<dbReference type="AlphaFoldDB" id="A0AAD7XJH5"/>
<sequence>MVVVVVVVSLMIMASLQQKCFARREEPEEAVPSAGDKMWKTIARYERRAKAAAAARHAESLAEYAQLLREVAAGDAEIFSVMDYGAAGDGETDDREALVDAVVAAQLARRREVRRTVVHLPQGRTFKISRLALEGMQGIEVRIDGKILAPPMDDFQRRLGARQHRVRRQFLSPERQRMQFSVIEIAQARGVVITGLGGINGNGRAWWRVRKREPARRAPVLLLVRDSDDVLVSHIDLRDSPFYHVVVLGSRRVKLARLNISSPPASVNTDGIDILASSDVLVKDCWVSTGDDNVAIKEASSAVHVDGGTFYRGHGLSIGSLGEGGTSASVSDVLLANVAFVKTSNAARVKTWQGGRGVVSNITFANLTVAAVGTPIVVDQFYCPQSQHPATCGNSSKAVAIRHLVIDGVRGWHTSGVAAMLHCSEAVPCRVSLANLQLEPAPGCSNVVRCLNVFRLRSTDAPTSQIRSACARGDEMHGFRLDLNRRQRRQLAKNFSCVHP</sequence>
<evidence type="ECO:0000256" key="5">
    <source>
        <dbReference type="ARBA" id="ARBA00022801"/>
    </source>
</evidence>
<keyword evidence="4" id="KW-0964">Secreted</keyword>
<proteinExistence type="inferred from homology"/>
<dbReference type="EMBL" id="JAQMWT010000408">
    <property type="protein sequence ID" value="KAJ8601678.1"/>
    <property type="molecule type" value="Genomic_DNA"/>
</dbReference>
<evidence type="ECO:0000256" key="1">
    <source>
        <dbReference type="ARBA" id="ARBA00004191"/>
    </source>
</evidence>
<feature type="chain" id="PRO_5041978065" description="Polygalacturonase" evidence="9">
    <location>
        <begin position="23"/>
        <end position="500"/>
    </location>
</feature>
<evidence type="ECO:0000256" key="9">
    <source>
        <dbReference type="SAM" id="SignalP"/>
    </source>
</evidence>
<keyword evidence="5 8" id="KW-0378">Hydrolase</keyword>
<evidence type="ECO:0000313" key="10">
    <source>
        <dbReference type="EMBL" id="KAJ8601678.1"/>
    </source>
</evidence>
<evidence type="ECO:0000256" key="3">
    <source>
        <dbReference type="ARBA" id="ARBA00022512"/>
    </source>
</evidence>
<comment type="similarity">
    <text evidence="2 8">Belongs to the glycosyl hydrolase 28 family.</text>
</comment>
<keyword evidence="6 8" id="KW-0326">Glycosidase</keyword>
<keyword evidence="3" id="KW-0134">Cell wall</keyword>
<dbReference type="Gene3D" id="2.160.20.10">
    <property type="entry name" value="Single-stranded right-handed beta-helix, Pectin lyase-like"/>
    <property type="match status" value="1"/>
</dbReference>
<dbReference type="PROSITE" id="PS00502">
    <property type="entry name" value="POLYGALACTURONASE"/>
    <property type="match status" value="1"/>
</dbReference>
<evidence type="ECO:0008006" key="12">
    <source>
        <dbReference type="Google" id="ProtNLM"/>
    </source>
</evidence>
<comment type="subcellular location">
    <subcellularLocation>
        <location evidence="1">Secreted</location>
        <location evidence="1">Cell wall</location>
    </subcellularLocation>
</comment>
<name>A0AAD7XJH5_9STRA</name>
<accession>A0AAD7XJH5</accession>
<evidence type="ECO:0000256" key="8">
    <source>
        <dbReference type="RuleBase" id="RU361169"/>
    </source>
</evidence>
<comment type="caution">
    <text evidence="10">The sequence shown here is derived from an EMBL/GenBank/DDBJ whole genome shotgun (WGS) entry which is preliminary data.</text>
</comment>
<organism evidence="10 11">
    <name type="scientific">Chrysophaeum taylorii</name>
    <dbReference type="NCBI Taxonomy" id="2483200"/>
    <lineage>
        <taxon>Eukaryota</taxon>
        <taxon>Sar</taxon>
        <taxon>Stramenopiles</taxon>
        <taxon>Ochrophyta</taxon>
        <taxon>Pelagophyceae</taxon>
        <taxon>Pelagomonadales</taxon>
        <taxon>Pelagomonadaceae</taxon>
        <taxon>Chrysophaeum</taxon>
    </lineage>
</organism>
<dbReference type="PANTHER" id="PTHR31375">
    <property type="match status" value="1"/>
</dbReference>
<dbReference type="InterPro" id="IPR012334">
    <property type="entry name" value="Pectin_lyas_fold"/>
</dbReference>
<evidence type="ECO:0000256" key="4">
    <source>
        <dbReference type="ARBA" id="ARBA00022525"/>
    </source>
</evidence>
<evidence type="ECO:0000313" key="11">
    <source>
        <dbReference type="Proteomes" id="UP001230188"/>
    </source>
</evidence>
<dbReference type="GO" id="GO:0005975">
    <property type="term" value="P:carbohydrate metabolic process"/>
    <property type="evidence" value="ECO:0007669"/>
    <property type="project" value="InterPro"/>
</dbReference>
<evidence type="ECO:0000256" key="6">
    <source>
        <dbReference type="ARBA" id="ARBA00023295"/>
    </source>
</evidence>
<keyword evidence="11" id="KW-1185">Reference proteome</keyword>
<feature type="active site" evidence="7">
    <location>
        <position position="314"/>
    </location>
</feature>
<dbReference type="InterPro" id="IPR000743">
    <property type="entry name" value="Glyco_hydro_28"/>
</dbReference>
<dbReference type="SUPFAM" id="SSF51126">
    <property type="entry name" value="Pectin lyase-like"/>
    <property type="match status" value="1"/>
</dbReference>
<gene>
    <name evidence="10" type="ORF">CTAYLR_007462</name>
</gene>
<dbReference type="InterPro" id="IPR011050">
    <property type="entry name" value="Pectin_lyase_fold/virulence"/>
</dbReference>
<dbReference type="Proteomes" id="UP001230188">
    <property type="component" value="Unassembled WGS sequence"/>
</dbReference>
<dbReference type="GO" id="GO:0004650">
    <property type="term" value="F:polygalacturonase activity"/>
    <property type="evidence" value="ECO:0007669"/>
    <property type="project" value="InterPro"/>
</dbReference>
<evidence type="ECO:0000256" key="7">
    <source>
        <dbReference type="PROSITE-ProRule" id="PRU10052"/>
    </source>
</evidence>
<feature type="signal peptide" evidence="9">
    <location>
        <begin position="1"/>
        <end position="22"/>
    </location>
</feature>
<keyword evidence="9" id="KW-0732">Signal</keyword>
<dbReference type="Pfam" id="PF00295">
    <property type="entry name" value="Glyco_hydro_28"/>
    <property type="match status" value="1"/>
</dbReference>
<protein>
    <recommendedName>
        <fullName evidence="12">Polygalacturonase</fullName>
    </recommendedName>
</protein>
<evidence type="ECO:0000256" key="2">
    <source>
        <dbReference type="ARBA" id="ARBA00008834"/>
    </source>
</evidence>